<dbReference type="eggNOG" id="COG5519">
    <property type="taxonomic scope" value="Bacteria"/>
</dbReference>
<evidence type="ECO:0000259" key="2">
    <source>
        <dbReference type="Pfam" id="PF12965"/>
    </source>
</evidence>
<dbReference type="InterPro" id="IPR009270">
    <property type="entry name" value="DUF927"/>
</dbReference>
<keyword evidence="4" id="KW-1185">Reference proteome</keyword>
<organism evidence="3 4">
    <name type="scientific">Chamaesiphon minutus (strain ATCC 27169 / PCC 6605)</name>
    <dbReference type="NCBI Taxonomy" id="1173020"/>
    <lineage>
        <taxon>Bacteria</taxon>
        <taxon>Bacillati</taxon>
        <taxon>Cyanobacteriota</taxon>
        <taxon>Cyanophyceae</taxon>
        <taxon>Gomontiellales</taxon>
        <taxon>Chamaesiphonaceae</taxon>
        <taxon>Chamaesiphon</taxon>
    </lineage>
</organism>
<evidence type="ECO:0000313" key="3">
    <source>
        <dbReference type="EMBL" id="AFY93146.1"/>
    </source>
</evidence>
<dbReference type="GO" id="GO:0004386">
    <property type="term" value="F:helicase activity"/>
    <property type="evidence" value="ECO:0007669"/>
    <property type="project" value="UniProtKB-KW"/>
</dbReference>
<feature type="domain" description="DUF927" evidence="1">
    <location>
        <begin position="338"/>
        <end position="578"/>
    </location>
</feature>
<dbReference type="RefSeq" id="WP_015159308.1">
    <property type="nucleotide sequence ID" value="NC_019697.1"/>
</dbReference>
<dbReference type="AlphaFoldDB" id="K9UFD8"/>
<sequence length="876" mass="96183">MTITCNFIEEHHAQEFKDSAIAPDIAALNFRSWNPLDENDLDDVFVLLIAEPQHRNNGSLAGRSANDLANVLRAGGWIFEGYRGVSIKPDSPRRNAEGKVIKYESPRGAGNQQLFVPRLSVRAGLAIASKLGAVIEQEYRQRVELLAPDMADLGFWDWYLEHDGFIIITEGAKKACSLISAGYPAIALNGVWGWGTNEKDMFGEVERGDFGESLKILNLELEPFLNDREVVLAFDRDDNPLTVKKVEAAKQRFRQEIEDRVVGVTELKWKGHKGVDDLIAAKGVKALDKAYAKRAEMALSVPKNAHFISSIEDGLLKVTSMSSEYIGNHLTAIACIDNPDEDGAALLLEFKTFKGTIRRWTMLRAFLAGDASSIVEGLLSRGYSFKREQKGLLLDYLYGLGADISQTYTVTDSSGWVGKSFVLPHQTYGDENLKFRDVDPSPDAITEIVGTLEGWKDTVAARCAGNSRLILGLGTSFAAPLLPIIEIESGGFHLVGATSQGKTTILSVAASVTGVKELPHWRTTTNGLESTATAFNHLCLPLDEINQAEARDVGNIAYMLANGQGKARMNKNLTNRKPKTWRLMVLSSGEVGLGSYMAQAGITLKGGQEVRLPDLPAVPDNSIYGCFETIHGADTPEQFVLGLEAAVKEHHGTALDAFLSRLVVDTAEPTFAGNLSKQVHLVAAKLAEGTKDNAIGRVAKRFALVQVSLGLAHKYGLLPFDVEQVELAISTCFQAWLVARGGDGSIEIKQAIERIEHLLVTNEFSDRVYDLRDGDTKTIRNLLAYRKVGVEGDTEEFWVPPTVFDKEFVVGVNKAELVKELQRLGWLLPPRPDGKAIHTRSVCGKRIYLYVFQKRQIVSEQGEQGEHPPSNPLSES</sequence>
<accession>K9UFD8</accession>
<keyword evidence="3" id="KW-0547">Nucleotide-binding</keyword>
<gene>
    <name evidence="3" type="ORF">Cha6605_2051</name>
</gene>
<dbReference type="Pfam" id="PF06048">
    <property type="entry name" value="DUF927"/>
    <property type="match status" value="1"/>
</dbReference>
<dbReference type="OrthoDB" id="473036at2"/>
<dbReference type="Pfam" id="PF12965">
    <property type="entry name" value="DUF3854"/>
    <property type="match status" value="1"/>
</dbReference>
<keyword evidence="3" id="KW-0347">Helicase</keyword>
<protein>
    <submittedName>
        <fullName evidence="3">DNA/RNA helicase, superfamily II</fullName>
    </submittedName>
</protein>
<dbReference type="EMBL" id="CP003600">
    <property type="protein sequence ID" value="AFY93146.1"/>
    <property type="molecule type" value="Genomic_DNA"/>
</dbReference>
<reference evidence="3 4" key="1">
    <citation type="submission" date="2012-05" db="EMBL/GenBank/DDBJ databases">
        <title>Finished chromosome of genome of Chamaesiphon sp. PCC 6605.</title>
        <authorList>
            <consortium name="US DOE Joint Genome Institute"/>
            <person name="Gugger M."/>
            <person name="Coursin T."/>
            <person name="Rippka R."/>
            <person name="Tandeau De Marsac N."/>
            <person name="Huntemann M."/>
            <person name="Wei C.-L."/>
            <person name="Han J."/>
            <person name="Detter J.C."/>
            <person name="Han C."/>
            <person name="Tapia R."/>
            <person name="Chen A."/>
            <person name="Kyrpides N."/>
            <person name="Mavromatis K."/>
            <person name="Markowitz V."/>
            <person name="Szeto E."/>
            <person name="Ivanova N."/>
            <person name="Pagani I."/>
            <person name="Pati A."/>
            <person name="Goodwin L."/>
            <person name="Nordberg H.P."/>
            <person name="Cantor M.N."/>
            <person name="Hua S.X."/>
            <person name="Woyke T."/>
            <person name="Kerfeld C.A."/>
        </authorList>
    </citation>
    <scope>NUCLEOTIDE SEQUENCE [LARGE SCALE GENOMIC DNA]</scope>
    <source>
        <strain evidence="4">ATCC 27169 / PCC 6605</strain>
    </source>
</reference>
<name>K9UFD8_CHAP6</name>
<keyword evidence="3" id="KW-0067">ATP-binding</keyword>
<dbReference type="PATRIC" id="fig|1173020.3.peg.2335"/>
<dbReference type="KEGG" id="cmp:Cha6605_2051"/>
<evidence type="ECO:0000313" key="4">
    <source>
        <dbReference type="Proteomes" id="UP000010366"/>
    </source>
</evidence>
<dbReference type="Proteomes" id="UP000010366">
    <property type="component" value="Chromosome"/>
</dbReference>
<feature type="domain" description="DUF3854" evidence="2">
    <location>
        <begin position="155"/>
        <end position="285"/>
    </location>
</feature>
<keyword evidence="3" id="KW-0378">Hydrolase</keyword>
<evidence type="ECO:0000259" key="1">
    <source>
        <dbReference type="Pfam" id="PF06048"/>
    </source>
</evidence>
<dbReference type="InterPro" id="IPR024385">
    <property type="entry name" value="DUF3854"/>
</dbReference>
<proteinExistence type="predicted"/>
<dbReference type="HOGENOM" id="CLU_328102_0_0_3"/>